<evidence type="ECO:0000256" key="1">
    <source>
        <dbReference type="ARBA" id="ARBA00010617"/>
    </source>
</evidence>
<dbReference type="Pfam" id="PF00067">
    <property type="entry name" value="p450"/>
    <property type="match status" value="1"/>
</dbReference>
<dbReference type="InterPro" id="IPR001128">
    <property type="entry name" value="Cyt_P450"/>
</dbReference>
<reference evidence="3 4" key="1">
    <citation type="submission" date="2019-09" db="EMBL/GenBank/DDBJ databases">
        <title>Screening of Novel Bioactive Compounds from Soil-Associated.</title>
        <authorList>
            <person name="Zhao S."/>
        </authorList>
    </citation>
    <scope>NUCLEOTIDE SEQUENCE [LARGE SCALE GENOMIC DNA]</scope>
    <source>
        <strain evidence="3 4">HIT-DPA4</strain>
    </source>
</reference>
<dbReference type="GO" id="GO:0016705">
    <property type="term" value="F:oxidoreductase activity, acting on paired donors, with incorporation or reduction of molecular oxygen"/>
    <property type="evidence" value="ECO:0007669"/>
    <property type="project" value="InterPro"/>
</dbReference>
<dbReference type="EMBL" id="VZRB01000029">
    <property type="protein sequence ID" value="KAB1141772.1"/>
    <property type="molecule type" value="Genomic_DNA"/>
</dbReference>
<protein>
    <submittedName>
        <fullName evidence="3">Cytochrome P450</fullName>
    </submittedName>
</protein>
<comment type="similarity">
    <text evidence="1 2">Belongs to the cytochrome P450 family.</text>
</comment>
<dbReference type="PANTHER" id="PTHR46696:SF1">
    <property type="entry name" value="CYTOCHROME P450 YJIB-RELATED"/>
    <property type="match status" value="1"/>
</dbReference>
<keyword evidence="2" id="KW-0479">Metal-binding</keyword>
<keyword evidence="2" id="KW-0503">Monooxygenase</keyword>
<keyword evidence="2" id="KW-0349">Heme</keyword>
<dbReference type="InterPro" id="IPR017972">
    <property type="entry name" value="Cyt_P450_CS"/>
</dbReference>
<evidence type="ECO:0000313" key="4">
    <source>
        <dbReference type="Proteomes" id="UP000442707"/>
    </source>
</evidence>
<evidence type="ECO:0000256" key="2">
    <source>
        <dbReference type="RuleBase" id="RU000461"/>
    </source>
</evidence>
<dbReference type="GO" id="GO:0020037">
    <property type="term" value="F:heme binding"/>
    <property type="evidence" value="ECO:0007669"/>
    <property type="project" value="InterPro"/>
</dbReference>
<keyword evidence="2" id="KW-0560">Oxidoreductase</keyword>
<gene>
    <name evidence="3" type="ORF">F7R91_31750</name>
</gene>
<keyword evidence="2" id="KW-0408">Iron</keyword>
<name>A0A6H9UT17_9ACTN</name>
<dbReference type="PANTHER" id="PTHR46696">
    <property type="entry name" value="P450, PUTATIVE (EUROFUNG)-RELATED"/>
    <property type="match status" value="1"/>
</dbReference>
<proteinExistence type="inferred from homology"/>
<dbReference type="PRINTS" id="PR00359">
    <property type="entry name" value="BP450"/>
</dbReference>
<dbReference type="PROSITE" id="PS00086">
    <property type="entry name" value="CYTOCHROME_P450"/>
    <property type="match status" value="1"/>
</dbReference>
<dbReference type="GO" id="GO:0004497">
    <property type="term" value="F:monooxygenase activity"/>
    <property type="evidence" value="ECO:0007669"/>
    <property type="project" value="UniProtKB-KW"/>
</dbReference>
<keyword evidence="4" id="KW-1185">Reference proteome</keyword>
<sequence>MTRASHLVASDVDLFSHALLEDPHPVLRELRDLGGAVYMRRHDFYVLTRYEDVRAAVRDWRTFTSARGTGLVPELNAGQIGGVLASDPPEHDSLRAVLSEQVSPRAIHKLRGDIGRQAAELVDAVVPLGTFDAITQLAQRLPVQVVADLIGLPEEGRENLIPGADAAFAAFGPLTPELQERLPYLVAFLEWIEQVGTRDQLAPGSWGAAVLDAVDEGRLPADKAFPLMRAFLVAGMDTTVNGIGSMLRIFAERPDVWEEVRSNPKLAGAAFEETLRLESPVQGFFRETTRDVEIDGTTVPAGSRVCLHFGSANRDERHFVDPNRFDLHRGALDHLAFGNGVHGCAGQGLARLEARAIVSALAERVTTFELAGSPVRHYNPVIRGLQELPIAVTTRARTKGVRS</sequence>
<dbReference type="Gene3D" id="1.10.630.10">
    <property type="entry name" value="Cytochrome P450"/>
    <property type="match status" value="1"/>
</dbReference>
<dbReference type="GO" id="GO:0005506">
    <property type="term" value="F:iron ion binding"/>
    <property type="evidence" value="ECO:0007669"/>
    <property type="project" value="InterPro"/>
</dbReference>
<accession>A0A6H9UT17</accession>
<dbReference type="AlphaFoldDB" id="A0A6H9UT17"/>
<dbReference type="InterPro" id="IPR036396">
    <property type="entry name" value="Cyt_P450_sf"/>
</dbReference>
<dbReference type="InterPro" id="IPR002397">
    <property type="entry name" value="Cyt_P450_B"/>
</dbReference>
<evidence type="ECO:0000313" key="3">
    <source>
        <dbReference type="EMBL" id="KAB1141772.1"/>
    </source>
</evidence>
<dbReference type="Proteomes" id="UP000442707">
    <property type="component" value="Unassembled WGS sequence"/>
</dbReference>
<dbReference type="RefSeq" id="WP_150954761.1">
    <property type="nucleotide sequence ID" value="NZ_VZRB01000029.1"/>
</dbReference>
<organism evidence="3 4">
    <name type="scientific">Streptomyces luteolifulvus</name>
    <dbReference type="NCBI Taxonomy" id="2615112"/>
    <lineage>
        <taxon>Bacteria</taxon>
        <taxon>Bacillati</taxon>
        <taxon>Actinomycetota</taxon>
        <taxon>Actinomycetes</taxon>
        <taxon>Kitasatosporales</taxon>
        <taxon>Streptomycetaceae</taxon>
        <taxon>Streptomyces</taxon>
    </lineage>
</organism>
<dbReference type="SUPFAM" id="SSF48264">
    <property type="entry name" value="Cytochrome P450"/>
    <property type="match status" value="1"/>
</dbReference>
<dbReference type="PRINTS" id="PR00385">
    <property type="entry name" value="P450"/>
</dbReference>
<comment type="caution">
    <text evidence="3">The sequence shown here is derived from an EMBL/GenBank/DDBJ whole genome shotgun (WGS) entry which is preliminary data.</text>
</comment>